<dbReference type="Pfam" id="PF02042">
    <property type="entry name" value="RWP-RK"/>
    <property type="match status" value="1"/>
</dbReference>
<proteinExistence type="predicted"/>
<dbReference type="RefSeq" id="XP_005821286.1">
    <property type="nucleotide sequence ID" value="XM_005821229.1"/>
</dbReference>
<keyword evidence="3" id="KW-0804">Transcription</keyword>
<reference evidence="7 9" key="1">
    <citation type="journal article" date="2012" name="Nature">
        <title>Algal genomes reveal evolutionary mosaicism and the fate of nucleomorphs.</title>
        <authorList>
            <consortium name="DOE Joint Genome Institute"/>
            <person name="Curtis B.A."/>
            <person name="Tanifuji G."/>
            <person name="Burki F."/>
            <person name="Gruber A."/>
            <person name="Irimia M."/>
            <person name="Maruyama S."/>
            <person name="Arias M.C."/>
            <person name="Ball S.G."/>
            <person name="Gile G.H."/>
            <person name="Hirakawa Y."/>
            <person name="Hopkins J.F."/>
            <person name="Kuo A."/>
            <person name="Rensing S.A."/>
            <person name="Schmutz J."/>
            <person name="Symeonidi A."/>
            <person name="Elias M."/>
            <person name="Eveleigh R.J."/>
            <person name="Herman E.K."/>
            <person name="Klute M.J."/>
            <person name="Nakayama T."/>
            <person name="Obornik M."/>
            <person name="Reyes-Prieto A."/>
            <person name="Armbrust E.V."/>
            <person name="Aves S.J."/>
            <person name="Beiko R.G."/>
            <person name="Coutinho P."/>
            <person name="Dacks J.B."/>
            <person name="Durnford D.G."/>
            <person name="Fast N.M."/>
            <person name="Green B.R."/>
            <person name="Grisdale C.J."/>
            <person name="Hempel F."/>
            <person name="Henrissat B."/>
            <person name="Hoppner M.P."/>
            <person name="Ishida K."/>
            <person name="Kim E."/>
            <person name="Koreny L."/>
            <person name="Kroth P.G."/>
            <person name="Liu Y."/>
            <person name="Malik S.B."/>
            <person name="Maier U.G."/>
            <person name="McRose D."/>
            <person name="Mock T."/>
            <person name="Neilson J.A."/>
            <person name="Onodera N.T."/>
            <person name="Poole A.M."/>
            <person name="Pritham E.J."/>
            <person name="Richards T.A."/>
            <person name="Rocap G."/>
            <person name="Roy S.W."/>
            <person name="Sarai C."/>
            <person name="Schaack S."/>
            <person name="Shirato S."/>
            <person name="Slamovits C.H."/>
            <person name="Spencer D.F."/>
            <person name="Suzuki S."/>
            <person name="Worden A.Z."/>
            <person name="Zauner S."/>
            <person name="Barry K."/>
            <person name="Bell C."/>
            <person name="Bharti A.K."/>
            <person name="Crow J.A."/>
            <person name="Grimwood J."/>
            <person name="Kramer R."/>
            <person name="Lindquist E."/>
            <person name="Lucas S."/>
            <person name="Salamov A."/>
            <person name="McFadden G.I."/>
            <person name="Lane C.E."/>
            <person name="Keeling P.J."/>
            <person name="Gray M.W."/>
            <person name="Grigoriev I.V."/>
            <person name="Archibald J.M."/>
        </authorList>
    </citation>
    <scope>NUCLEOTIDE SEQUENCE</scope>
    <source>
        <strain evidence="7 9">CCMP2712</strain>
    </source>
</reference>
<feature type="region of interest" description="Disordered" evidence="5">
    <location>
        <begin position="77"/>
        <end position="139"/>
    </location>
</feature>
<name>L1IDI2_GUITC</name>
<dbReference type="InterPro" id="IPR003035">
    <property type="entry name" value="RWP-RK_dom"/>
</dbReference>
<dbReference type="PaxDb" id="55529-EKX34306"/>
<feature type="compositionally biased region" description="Basic and acidic residues" evidence="5">
    <location>
        <begin position="86"/>
        <end position="103"/>
    </location>
</feature>
<evidence type="ECO:0000313" key="7">
    <source>
        <dbReference type="EMBL" id="EKX34306.1"/>
    </source>
</evidence>
<accession>L1IDI2</accession>
<dbReference type="GO" id="GO:0003677">
    <property type="term" value="F:DNA binding"/>
    <property type="evidence" value="ECO:0007669"/>
    <property type="project" value="UniProtKB-KW"/>
</dbReference>
<dbReference type="OrthoDB" id="1747617at2759"/>
<keyword evidence="4" id="KW-0539">Nucleus</keyword>
<dbReference type="HOGENOM" id="CLU_092984_4_1_1"/>
<keyword evidence="1" id="KW-0805">Transcription regulation</keyword>
<evidence type="ECO:0000313" key="9">
    <source>
        <dbReference type="Proteomes" id="UP000011087"/>
    </source>
</evidence>
<dbReference type="PROSITE" id="PS51519">
    <property type="entry name" value="RWP_RK"/>
    <property type="match status" value="1"/>
</dbReference>
<dbReference type="GeneID" id="17291058"/>
<dbReference type="EnsemblProtists" id="EKX34306">
    <property type="protein sequence ID" value="EKX34306"/>
    <property type="gene ID" value="GUITHDRAFT_119477"/>
</dbReference>
<evidence type="ECO:0000256" key="1">
    <source>
        <dbReference type="ARBA" id="ARBA00023015"/>
    </source>
</evidence>
<reference evidence="9" key="2">
    <citation type="submission" date="2012-11" db="EMBL/GenBank/DDBJ databases">
        <authorList>
            <person name="Kuo A."/>
            <person name="Curtis B.A."/>
            <person name="Tanifuji G."/>
            <person name="Burki F."/>
            <person name="Gruber A."/>
            <person name="Irimia M."/>
            <person name="Maruyama S."/>
            <person name="Arias M.C."/>
            <person name="Ball S.G."/>
            <person name="Gile G.H."/>
            <person name="Hirakawa Y."/>
            <person name="Hopkins J.F."/>
            <person name="Rensing S.A."/>
            <person name="Schmutz J."/>
            <person name="Symeonidi A."/>
            <person name="Elias M."/>
            <person name="Eveleigh R.J."/>
            <person name="Herman E.K."/>
            <person name="Klute M.J."/>
            <person name="Nakayama T."/>
            <person name="Obornik M."/>
            <person name="Reyes-Prieto A."/>
            <person name="Armbrust E.V."/>
            <person name="Aves S.J."/>
            <person name="Beiko R.G."/>
            <person name="Coutinho P."/>
            <person name="Dacks J.B."/>
            <person name="Durnford D.G."/>
            <person name="Fast N.M."/>
            <person name="Green B.R."/>
            <person name="Grisdale C."/>
            <person name="Hempe F."/>
            <person name="Henrissat B."/>
            <person name="Hoppner M.P."/>
            <person name="Ishida K.-I."/>
            <person name="Kim E."/>
            <person name="Koreny L."/>
            <person name="Kroth P.G."/>
            <person name="Liu Y."/>
            <person name="Malik S.-B."/>
            <person name="Maier U.G."/>
            <person name="McRose D."/>
            <person name="Mock T."/>
            <person name="Neilson J.A."/>
            <person name="Onodera N.T."/>
            <person name="Poole A.M."/>
            <person name="Pritham E.J."/>
            <person name="Richards T.A."/>
            <person name="Rocap G."/>
            <person name="Roy S.W."/>
            <person name="Sarai C."/>
            <person name="Schaack S."/>
            <person name="Shirato S."/>
            <person name="Slamovits C.H."/>
            <person name="Spencer D.F."/>
            <person name="Suzuki S."/>
            <person name="Worden A.Z."/>
            <person name="Zauner S."/>
            <person name="Barry K."/>
            <person name="Bell C."/>
            <person name="Bharti A.K."/>
            <person name="Crow J.A."/>
            <person name="Grimwood J."/>
            <person name="Kramer R."/>
            <person name="Lindquist E."/>
            <person name="Lucas S."/>
            <person name="Salamov A."/>
            <person name="McFadden G.I."/>
            <person name="Lane C.E."/>
            <person name="Keeling P.J."/>
            <person name="Gray M.W."/>
            <person name="Grigoriev I.V."/>
            <person name="Archibald J.M."/>
        </authorList>
    </citation>
    <scope>NUCLEOTIDE SEQUENCE</scope>
    <source>
        <strain evidence="9">CCMP2712</strain>
    </source>
</reference>
<evidence type="ECO:0000256" key="5">
    <source>
        <dbReference type="SAM" id="MobiDB-lite"/>
    </source>
</evidence>
<dbReference type="AlphaFoldDB" id="L1IDI2"/>
<reference evidence="8" key="3">
    <citation type="submission" date="2015-06" db="UniProtKB">
        <authorList>
            <consortium name="EnsemblProtists"/>
        </authorList>
    </citation>
    <scope>IDENTIFICATION</scope>
</reference>
<evidence type="ECO:0000256" key="3">
    <source>
        <dbReference type="ARBA" id="ARBA00023163"/>
    </source>
</evidence>
<evidence type="ECO:0000256" key="2">
    <source>
        <dbReference type="ARBA" id="ARBA00023125"/>
    </source>
</evidence>
<keyword evidence="9" id="KW-1185">Reference proteome</keyword>
<keyword evidence="2" id="KW-0238">DNA-binding</keyword>
<dbReference type="KEGG" id="gtt:GUITHDRAFT_119477"/>
<gene>
    <name evidence="7" type="ORF">GUITHDRAFT_119477</name>
</gene>
<evidence type="ECO:0000259" key="6">
    <source>
        <dbReference type="PROSITE" id="PS51519"/>
    </source>
</evidence>
<feature type="domain" description="RWP-RK" evidence="6">
    <location>
        <begin position="18"/>
        <end position="103"/>
    </location>
</feature>
<sequence length="139" mass="15713">MNVQSAFNRQDRLVKVVPRPRYGPSTENSSAPVTLDLALIQSLFHMRQSNAAHCLGISVTSLKTACRRMGIHKWPYSRWPMPEDTGEQHGEGNEGDRRGREGDEGGQEMWELERGRGGDQELMEEGLDHVSGTRYADFR</sequence>
<dbReference type="EMBL" id="JH993112">
    <property type="protein sequence ID" value="EKX34306.1"/>
    <property type="molecule type" value="Genomic_DNA"/>
</dbReference>
<dbReference type="Proteomes" id="UP000011087">
    <property type="component" value="Unassembled WGS sequence"/>
</dbReference>
<organism evidence="7">
    <name type="scientific">Guillardia theta (strain CCMP2712)</name>
    <name type="common">Cryptophyte</name>
    <dbReference type="NCBI Taxonomy" id="905079"/>
    <lineage>
        <taxon>Eukaryota</taxon>
        <taxon>Cryptophyceae</taxon>
        <taxon>Pyrenomonadales</taxon>
        <taxon>Geminigeraceae</taxon>
        <taxon>Guillardia</taxon>
    </lineage>
</organism>
<protein>
    <recommendedName>
        <fullName evidence="6">RWP-RK domain-containing protein</fullName>
    </recommendedName>
</protein>
<evidence type="ECO:0000256" key="4">
    <source>
        <dbReference type="ARBA" id="ARBA00023242"/>
    </source>
</evidence>
<evidence type="ECO:0000313" key="8">
    <source>
        <dbReference type="EnsemblProtists" id="EKX34306"/>
    </source>
</evidence>